<evidence type="ECO:0000313" key="4">
    <source>
        <dbReference type="Proteomes" id="UP000663852"/>
    </source>
</evidence>
<dbReference type="Gene3D" id="3.40.50.410">
    <property type="entry name" value="von Willebrand factor, type A domain"/>
    <property type="match status" value="1"/>
</dbReference>
<dbReference type="Proteomes" id="UP000663828">
    <property type="component" value="Unassembled WGS sequence"/>
</dbReference>
<dbReference type="EMBL" id="CAJNOR010002478">
    <property type="protein sequence ID" value="CAF1299967.1"/>
    <property type="molecule type" value="Genomic_DNA"/>
</dbReference>
<evidence type="ECO:0000313" key="3">
    <source>
        <dbReference type="Proteomes" id="UP000663828"/>
    </source>
</evidence>
<sequence length="309" mass="35380">MQSSEINNPRTTIDIFNNVNGFDDNIPQSIEELEIPSSPREGRQQPEIIRHDLVNSYNSPPESNPYQPERRFDVALRHIVDKYEIREQFSQKLPLLEHYKIIIVCDDSGSMKTPVDRTNKTRWDELREIVKIILEIGVIFDSNGVDIHFLNRPPILRVTDPTVIDEQFSIPPRGYTPLVPVLTRIFSSPEAQRGRDKKVLVFVATDGTPTDNKGNVKIDELDDVLTRVRNAEATHVMFLICTDDPACVAYLVDFDERLDNVDVTDDFFTERERVWRKNGPAYPFSKGDYIAKTLLGAIDPEIDAIDDNP</sequence>
<comment type="caution">
    <text evidence="2">The sequence shown here is derived from an EMBL/GenBank/DDBJ whole genome shotgun (WGS) entry which is preliminary data.</text>
</comment>
<accession>A0A815I5E3</accession>
<evidence type="ECO:0000313" key="2">
    <source>
        <dbReference type="EMBL" id="CAF1363618.1"/>
    </source>
</evidence>
<dbReference type="SUPFAM" id="SSF53300">
    <property type="entry name" value="vWA-like"/>
    <property type="match status" value="1"/>
</dbReference>
<evidence type="ECO:0000313" key="1">
    <source>
        <dbReference type="EMBL" id="CAF1299967.1"/>
    </source>
</evidence>
<organism evidence="2 4">
    <name type="scientific">Adineta ricciae</name>
    <name type="common">Rotifer</name>
    <dbReference type="NCBI Taxonomy" id="249248"/>
    <lineage>
        <taxon>Eukaryota</taxon>
        <taxon>Metazoa</taxon>
        <taxon>Spiralia</taxon>
        <taxon>Gnathifera</taxon>
        <taxon>Rotifera</taxon>
        <taxon>Eurotatoria</taxon>
        <taxon>Bdelloidea</taxon>
        <taxon>Adinetida</taxon>
        <taxon>Adinetidae</taxon>
        <taxon>Adineta</taxon>
    </lineage>
</organism>
<proteinExistence type="predicted"/>
<dbReference type="PANTHER" id="PTHR34706">
    <property type="entry name" value="SLR1338 PROTEIN"/>
    <property type="match status" value="1"/>
</dbReference>
<gene>
    <name evidence="2" type="ORF">EDS130_LOCUS33967</name>
    <name evidence="1" type="ORF">XAT740_LOCUS28807</name>
</gene>
<name>A0A815I5E3_ADIRI</name>
<dbReference type="OrthoDB" id="2142040at2759"/>
<dbReference type="InterPro" id="IPR036465">
    <property type="entry name" value="vWFA_dom_sf"/>
</dbReference>
<reference evidence="2" key="1">
    <citation type="submission" date="2021-02" db="EMBL/GenBank/DDBJ databases">
        <authorList>
            <person name="Nowell W R."/>
        </authorList>
    </citation>
    <scope>NUCLEOTIDE SEQUENCE</scope>
</reference>
<dbReference type="EMBL" id="CAJNOJ010000277">
    <property type="protein sequence ID" value="CAF1363618.1"/>
    <property type="molecule type" value="Genomic_DNA"/>
</dbReference>
<dbReference type="AlphaFoldDB" id="A0A815I5E3"/>
<evidence type="ECO:0008006" key="5">
    <source>
        <dbReference type="Google" id="ProtNLM"/>
    </source>
</evidence>
<dbReference type="Proteomes" id="UP000663852">
    <property type="component" value="Unassembled WGS sequence"/>
</dbReference>
<dbReference type="PANTHER" id="PTHR34706:SF1">
    <property type="entry name" value="VWFA DOMAIN-CONTAINING PROTEIN"/>
    <property type="match status" value="1"/>
</dbReference>
<keyword evidence="3" id="KW-1185">Reference proteome</keyword>
<protein>
    <recommendedName>
        <fullName evidence="5">VWFA domain-containing protein</fullName>
    </recommendedName>
</protein>